<gene>
    <name evidence="1" type="ORF">NPIL_639391</name>
</gene>
<evidence type="ECO:0000313" key="1">
    <source>
        <dbReference type="EMBL" id="GFU01004.1"/>
    </source>
</evidence>
<accession>A0A8X6UBF6</accession>
<protein>
    <submittedName>
        <fullName evidence="1">Uncharacterized protein</fullName>
    </submittedName>
</protein>
<reference evidence="1" key="1">
    <citation type="submission" date="2020-08" db="EMBL/GenBank/DDBJ databases">
        <title>Multicomponent nature underlies the extraordinary mechanical properties of spider dragline silk.</title>
        <authorList>
            <person name="Kono N."/>
            <person name="Nakamura H."/>
            <person name="Mori M."/>
            <person name="Yoshida Y."/>
            <person name="Ohtoshi R."/>
            <person name="Malay A.D."/>
            <person name="Moran D.A.P."/>
            <person name="Tomita M."/>
            <person name="Numata K."/>
            <person name="Arakawa K."/>
        </authorList>
    </citation>
    <scope>NUCLEOTIDE SEQUENCE</scope>
</reference>
<name>A0A8X6UBF6_NEPPI</name>
<dbReference type="AlphaFoldDB" id="A0A8X6UBF6"/>
<organism evidence="1 2">
    <name type="scientific">Nephila pilipes</name>
    <name type="common">Giant wood spider</name>
    <name type="synonym">Nephila maculata</name>
    <dbReference type="NCBI Taxonomy" id="299642"/>
    <lineage>
        <taxon>Eukaryota</taxon>
        <taxon>Metazoa</taxon>
        <taxon>Ecdysozoa</taxon>
        <taxon>Arthropoda</taxon>
        <taxon>Chelicerata</taxon>
        <taxon>Arachnida</taxon>
        <taxon>Araneae</taxon>
        <taxon>Araneomorphae</taxon>
        <taxon>Entelegynae</taxon>
        <taxon>Araneoidea</taxon>
        <taxon>Nephilidae</taxon>
        <taxon>Nephila</taxon>
    </lineage>
</organism>
<proteinExistence type="predicted"/>
<dbReference type="EMBL" id="BMAW01076315">
    <property type="protein sequence ID" value="GFU01004.1"/>
    <property type="molecule type" value="Genomic_DNA"/>
</dbReference>
<sequence>MLHPKKGPGGVYYINNRINNEVIFAVTKLKKSDGFFSYPCGYNEINVSKSARGVETSMAECNLVGFAVSKVELYETELKGHLGLMDEDSQRLLTVYTDVFCFWGSA</sequence>
<dbReference type="Proteomes" id="UP000887013">
    <property type="component" value="Unassembled WGS sequence"/>
</dbReference>
<evidence type="ECO:0000313" key="2">
    <source>
        <dbReference type="Proteomes" id="UP000887013"/>
    </source>
</evidence>
<keyword evidence="2" id="KW-1185">Reference proteome</keyword>
<comment type="caution">
    <text evidence="1">The sequence shown here is derived from an EMBL/GenBank/DDBJ whole genome shotgun (WGS) entry which is preliminary data.</text>
</comment>